<dbReference type="CDD" id="cd08704">
    <property type="entry name" value="Met_tRNA_FMT_C"/>
    <property type="match status" value="1"/>
</dbReference>
<dbReference type="InterPro" id="IPR005793">
    <property type="entry name" value="Formyl_trans_C"/>
</dbReference>
<dbReference type="Pfam" id="PF00551">
    <property type="entry name" value="Formyl_trans_N"/>
    <property type="match status" value="1"/>
</dbReference>
<evidence type="ECO:0000259" key="6">
    <source>
        <dbReference type="Pfam" id="PF02911"/>
    </source>
</evidence>
<dbReference type="PANTHER" id="PTHR11138:SF5">
    <property type="entry name" value="METHIONYL-TRNA FORMYLTRANSFERASE, MITOCHONDRIAL"/>
    <property type="match status" value="1"/>
</dbReference>
<dbReference type="InterPro" id="IPR044135">
    <property type="entry name" value="Met-tRNA-FMT_C"/>
</dbReference>
<gene>
    <name evidence="7" type="ORF">GM50_2400</name>
</gene>
<evidence type="ECO:0000313" key="7">
    <source>
        <dbReference type="EMBL" id="KGA20306.1"/>
    </source>
</evidence>
<reference evidence="7" key="1">
    <citation type="submission" date="2014-05" db="EMBL/GenBank/DDBJ databases">
        <title>Key roles for freshwater Actinobacteria revealed by deep metagenomic sequencing.</title>
        <authorList>
            <person name="Ghai R."/>
            <person name="Mizuno C.M."/>
            <person name="Picazo A."/>
            <person name="Camacho A."/>
            <person name="Rodriguez-Valera F."/>
        </authorList>
    </citation>
    <scope>NUCLEOTIDE SEQUENCE</scope>
</reference>
<dbReference type="GO" id="GO:0005829">
    <property type="term" value="C:cytosol"/>
    <property type="evidence" value="ECO:0007669"/>
    <property type="project" value="TreeGrafter"/>
</dbReference>
<dbReference type="HAMAP" id="MF_00182">
    <property type="entry name" value="Formyl_trans"/>
    <property type="match status" value="1"/>
</dbReference>
<sequence>MRIAVAATPHLAIPTLNWLLQSEHDLVRVFTTAPKPSGRGARMTRSDVAQWCEERKVTCIEISSTSDFTSLLEDLDCVVVIAFGMLLPQNLLDIPQYGFINLHFSALPRWRGAAPVQRAIENGDTHLGATVFSLDAGMDTGPIYRTELFERDPEMRSLEALDFLAGQGVALIATTLKDIESSVSPTVQSVDGASTARKLSKDEASINWNETARVIQQKVLAFYPNPIARTIFRGDVLKITRARAAVDSNYQLVPGEVASTKSSLFIGTSDGSLEILSVIPQGKNEMGASDWARGVRIEPGERCG</sequence>
<dbReference type="SUPFAM" id="SSF50486">
    <property type="entry name" value="FMT C-terminal domain-like"/>
    <property type="match status" value="1"/>
</dbReference>
<dbReference type="InterPro" id="IPR041711">
    <property type="entry name" value="Met-tRNA-FMT_N"/>
</dbReference>
<comment type="caution">
    <text evidence="7">The sequence shown here is derived from an EMBL/GenBank/DDBJ whole genome shotgun (WGS) entry which is preliminary data.</text>
</comment>
<evidence type="ECO:0000259" key="5">
    <source>
        <dbReference type="Pfam" id="PF00551"/>
    </source>
</evidence>
<dbReference type="Gene3D" id="3.40.50.12230">
    <property type="match status" value="1"/>
</dbReference>
<dbReference type="InterPro" id="IPR002376">
    <property type="entry name" value="Formyl_transf_N"/>
</dbReference>
<protein>
    <recommendedName>
        <fullName evidence="2">methionyl-tRNA formyltransferase</fullName>
        <ecNumber evidence="2">2.1.2.9</ecNumber>
    </recommendedName>
</protein>
<dbReference type="Pfam" id="PF02911">
    <property type="entry name" value="Formyl_trans_C"/>
    <property type="match status" value="1"/>
</dbReference>
<evidence type="ECO:0000256" key="2">
    <source>
        <dbReference type="ARBA" id="ARBA00012261"/>
    </source>
</evidence>
<dbReference type="AlphaFoldDB" id="A0A094R037"/>
<proteinExistence type="inferred from homology"/>
<evidence type="ECO:0000256" key="4">
    <source>
        <dbReference type="ARBA" id="ARBA00022917"/>
    </source>
</evidence>
<dbReference type="InterPro" id="IPR011034">
    <property type="entry name" value="Formyl_transferase-like_C_sf"/>
</dbReference>
<dbReference type="PANTHER" id="PTHR11138">
    <property type="entry name" value="METHIONYL-TRNA FORMYLTRANSFERASE"/>
    <property type="match status" value="1"/>
</dbReference>
<dbReference type="InterPro" id="IPR005794">
    <property type="entry name" value="Fmt"/>
</dbReference>
<dbReference type="SUPFAM" id="SSF53328">
    <property type="entry name" value="Formyltransferase"/>
    <property type="match status" value="1"/>
</dbReference>
<keyword evidence="4" id="KW-0648">Protein biosynthesis</keyword>
<dbReference type="InterPro" id="IPR036477">
    <property type="entry name" value="Formyl_transf_N_sf"/>
</dbReference>
<organism evidence="7">
    <name type="scientific">freshwater metagenome</name>
    <dbReference type="NCBI Taxonomy" id="449393"/>
    <lineage>
        <taxon>unclassified sequences</taxon>
        <taxon>metagenomes</taxon>
        <taxon>ecological metagenomes</taxon>
    </lineage>
</organism>
<dbReference type="EC" id="2.1.2.9" evidence="2"/>
<dbReference type="EMBL" id="JNSK01000004">
    <property type="protein sequence ID" value="KGA20306.1"/>
    <property type="molecule type" value="Genomic_DNA"/>
</dbReference>
<feature type="domain" description="Formyl transferase N-terminal" evidence="5">
    <location>
        <begin position="1"/>
        <end position="147"/>
    </location>
</feature>
<feature type="domain" description="Formyl transferase C-terminal" evidence="6">
    <location>
        <begin position="198"/>
        <end position="295"/>
    </location>
</feature>
<keyword evidence="3" id="KW-0808">Transferase</keyword>
<name>A0A094R037_9ZZZZ</name>
<evidence type="ECO:0000256" key="1">
    <source>
        <dbReference type="ARBA" id="ARBA00010699"/>
    </source>
</evidence>
<evidence type="ECO:0000256" key="3">
    <source>
        <dbReference type="ARBA" id="ARBA00022679"/>
    </source>
</evidence>
<dbReference type="GO" id="GO:0004479">
    <property type="term" value="F:methionyl-tRNA formyltransferase activity"/>
    <property type="evidence" value="ECO:0007669"/>
    <property type="project" value="UniProtKB-EC"/>
</dbReference>
<comment type="similarity">
    <text evidence="1">Belongs to the Fmt family.</text>
</comment>
<dbReference type="CDD" id="cd08646">
    <property type="entry name" value="FMT_core_Met-tRNA-FMT_N"/>
    <property type="match status" value="1"/>
</dbReference>
<accession>A0A094R037</accession>